<accession>A0ABR9P157</accession>
<evidence type="ECO:0000313" key="3">
    <source>
        <dbReference type="EMBL" id="MBE2997561.1"/>
    </source>
</evidence>
<evidence type="ECO:0000259" key="2">
    <source>
        <dbReference type="Pfam" id="PF00582"/>
    </source>
</evidence>
<dbReference type="Pfam" id="PF00582">
    <property type="entry name" value="Usp"/>
    <property type="match status" value="2"/>
</dbReference>
<proteinExistence type="inferred from homology"/>
<dbReference type="InterPro" id="IPR006016">
    <property type="entry name" value="UspA"/>
</dbReference>
<dbReference type="InterPro" id="IPR014729">
    <property type="entry name" value="Rossmann-like_a/b/a_fold"/>
</dbReference>
<dbReference type="Proteomes" id="UP000806528">
    <property type="component" value="Unassembled WGS sequence"/>
</dbReference>
<dbReference type="RefSeq" id="WP_193120221.1">
    <property type="nucleotide sequence ID" value="NZ_JADBGI010000002.1"/>
</dbReference>
<organism evidence="3 4">
    <name type="scientific">Nocardiopsis coralli</name>
    <dbReference type="NCBI Taxonomy" id="2772213"/>
    <lineage>
        <taxon>Bacteria</taxon>
        <taxon>Bacillati</taxon>
        <taxon>Actinomycetota</taxon>
        <taxon>Actinomycetes</taxon>
        <taxon>Streptosporangiales</taxon>
        <taxon>Nocardiopsidaceae</taxon>
        <taxon>Nocardiopsis</taxon>
    </lineage>
</organism>
<dbReference type="PANTHER" id="PTHR31964">
    <property type="entry name" value="ADENINE NUCLEOTIDE ALPHA HYDROLASES-LIKE SUPERFAMILY PROTEIN"/>
    <property type="match status" value="1"/>
</dbReference>
<keyword evidence="4" id="KW-1185">Reference proteome</keyword>
<protein>
    <submittedName>
        <fullName evidence="3">Universal stress protein</fullName>
    </submittedName>
</protein>
<dbReference type="PANTHER" id="PTHR31964:SF113">
    <property type="entry name" value="USPA DOMAIN-CONTAINING PROTEIN"/>
    <property type="match status" value="1"/>
</dbReference>
<sequence>MAEEFEEGPPRVLVGVDGSAASRGAAEWAAAEAHRRDWPLFLVHALAMPLVMSVYAGPTRFPPSEELMAQGRHVLEEVSDHVRRQLPELRSETVLALEEPPLALLRRARAGDLVVLGSRGLGPVRSAVESSAGVRLAARSPCPVVVVPGREDTRRPVEPRRIVVGVDGSEDSRRALRAALEQAARVPEGSVLVVHSWQVPLPFDPGPDGVEEWSPPAAQLDRRSQELVSDMLEHVSDADTESVGVSVLRTGEDAVTALVGAAEDADLLVVGSRGRGSVRGLLLGSVSQGVMHASPVPVMVLPHRAHGKA</sequence>
<feature type="domain" description="UspA" evidence="2">
    <location>
        <begin position="11"/>
        <end position="148"/>
    </location>
</feature>
<comment type="similarity">
    <text evidence="1">Belongs to the universal stress protein A family.</text>
</comment>
<dbReference type="InterPro" id="IPR006015">
    <property type="entry name" value="Universal_stress_UspA"/>
</dbReference>
<reference evidence="3 4" key="1">
    <citation type="submission" date="2020-09" db="EMBL/GenBank/DDBJ databases">
        <title>Diversity and distribution of actinomycetes associated with coral in the coast of Hainan.</title>
        <authorList>
            <person name="Li F."/>
        </authorList>
    </citation>
    <scope>NUCLEOTIDE SEQUENCE [LARGE SCALE GENOMIC DNA]</scope>
    <source>
        <strain evidence="3 4">HNM0947</strain>
    </source>
</reference>
<name>A0ABR9P157_9ACTN</name>
<evidence type="ECO:0000256" key="1">
    <source>
        <dbReference type="ARBA" id="ARBA00008791"/>
    </source>
</evidence>
<dbReference type="SUPFAM" id="SSF52402">
    <property type="entry name" value="Adenine nucleotide alpha hydrolases-like"/>
    <property type="match status" value="2"/>
</dbReference>
<dbReference type="CDD" id="cd23659">
    <property type="entry name" value="USP_At3g01520-like"/>
    <property type="match status" value="1"/>
</dbReference>
<feature type="domain" description="UspA" evidence="2">
    <location>
        <begin position="160"/>
        <end position="302"/>
    </location>
</feature>
<evidence type="ECO:0000313" key="4">
    <source>
        <dbReference type="Proteomes" id="UP000806528"/>
    </source>
</evidence>
<dbReference type="EMBL" id="JADBGI010000002">
    <property type="protein sequence ID" value="MBE2997561.1"/>
    <property type="molecule type" value="Genomic_DNA"/>
</dbReference>
<comment type="caution">
    <text evidence="3">The sequence shown here is derived from an EMBL/GenBank/DDBJ whole genome shotgun (WGS) entry which is preliminary data.</text>
</comment>
<dbReference type="Gene3D" id="3.40.50.620">
    <property type="entry name" value="HUPs"/>
    <property type="match status" value="2"/>
</dbReference>
<dbReference type="PRINTS" id="PR01438">
    <property type="entry name" value="UNVRSLSTRESS"/>
</dbReference>
<gene>
    <name evidence="3" type="ORF">IDM40_02415</name>
</gene>